<dbReference type="Pfam" id="PF00498">
    <property type="entry name" value="FHA"/>
    <property type="match status" value="1"/>
</dbReference>
<dbReference type="SUPFAM" id="SSF49879">
    <property type="entry name" value="SMAD/FHA domain"/>
    <property type="match status" value="1"/>
</dbReference>
<dbReference type="InterPro" id="IPR000253">
    <property type="entry name" value="FHA_dom"/>
</dbReference>
<dbReference type="PANTHER" id="PTHR23308">
    <property type="entry name" value="NUCLEAR INHIBITOR OF PROTEIN PHOSPHATASE-1"/>
    <property type="match status" value="1"/>
</dbReference>
<keyword evidence="2" id="KW-0863">Zinc-finger</keyword>
<keyword evidence="7" id="KW-1185">Reference proteome</keyword>
<dbReference type="InterPro" id="IPR025874">
    <property type="entry name" value="DZR"/>
</dbReference>
<comment type="caution">
    <text evidence="6">The sequence shown here is derived from an EMBL/GenBank/DDBJ whole genome shotgun (WGS) entry which is preliminary data.</text>
</comment>
<evidence type="ECO:0000256" key="4">
    <source>
        <dbReference type="SAM" id="Coils"/>
    </source>
</evidence>
<name>A0A0P6Y7T3_9CHLR</name>
<dbReference type="InterPro" id="IPR050923">
    <property type="entry name" value="Cell_Proc_Reg/RNA_Proc"/>
</dbReference>
<organism evidence="6 7">
    <name type="scientific">Herpetosiphon geysericola</name>
    <dbReference type="NCBI Taxonomy" id="70996"/>
    <lineage>
        <taxon>Bacteria</taxon>
        <taxon>Bacillati</taxon>
        <taxon>Chloroflexota</taxon>
        <taxon>Chloroflexia</taxon>
        <taxon>Herpetosiphonales</taxon>
        <taxon>Herpetosiphonaceae</taxon>
        <taxon>Herpetosiphon</taxon>
    </lineage>
</organism>
<gene>
    <name evidence="6" type="ORF">SE18_09380</name>
</gene>
<dbReference type="GO" id="GO:0008270">
    <property type="term" value="F:zinc ion binding"/>
    <property type="evidence" value="ECO:0007669"/>
    <property type="project" value="UniProtKB-KW"/>
</dbReference>
<evidence type="ECO:0000256" key="2">
    <source>
        <dbReference type="ARBA" id="ARBA00022771"/>
    </source>
</evidence>
<dbReference type="STRING" id="70996.SE18_09380"/>
<dbReference type="RefSeq" id="WP_054534183.1">
    <property type="nucleotide sequence ID" value="NZ_LGKP01000015.1"/>
</dbReference>
<evidence type="ECO:0000313" key="6">
    <source>
        <dbReference type="EMBL" id="KPL88872.1"/>
    </source>
</evidence>
<accession>A0A0P6Y7T3</accession>
<proteinExistence type="predicted"/>
<evidence type="ECO:0000259" key="5">
    <source>
        <dbReference type="PROSITE" id="PS50006"/>
    </source>
</evidence>
<evidence type="ECO:0000313" key="7">
    <source>
        <dbReference type="Proteomes" id="UP000050277"/>
    </source>
</evidence>
<dbReference type="Pfam" id="PF12773">
    <property type="entry name" value="DZR"/>
    <property type="match status" value="1"/>
</dbReference>
<evidence type="ECO:0000256" key="3">
    <source>
        <dbReference type="ARBA" id="ARBA00022833"/>
    </source>
</evidence>
<feature type="domain" description="FHA" evidence="5">
    <location>
        <begin position="493"/>
        <end position="552"/>
    </location>
</feature>
<keyword evidence="4" id="KW-0175">Coiled coil</keyword>
<feature type="coiled-coil region" evidence="4">
    <location>
        <begin position="333"/>
        <end position="390"/>
    </location>
</feature>
<dbReference type="SMART" id="SM00547">
    <property type="entry name" value="ZnF_RBZ"/>
    <property type="match status" value="2"/>
</dbReference>
<keyword evidence="1" id="KW-0479">Metal-binding</keyword>
<dbReference type="InterPro" id="IPR008984">
    <property type="entry name" value="SMAD_FHA_dom_sf"/>
</dbReference>
<dbReference type="PROSITE" id="PS50006">
    <property type="entry name" value="FHA_DOMAIN"/>
    <property type="match status" value="1"/>
</dbReference>
<dbReference type="CDD" id="cd00060">
    <property type="entry name" value="FHA"/>
    <property type="match status" value="1"/>
</dbReference>
<dbReference type="SMART" id="SM00240">
    <property type="entry name" value="FHA"/>
    <property type="match status" value="1"/>
</dbReference>
<evidence type="ECO:0000256" key="1">
    <source>
        <dbReference type="ARBA" id="ARBA00022723"/>
    </source>
</evidence>
<dbReference type="EMBL" id="LGKP01000015">
    <property type="protein sequence ID" value="KPL88872.1"/>
    <property type="molecule type" value="Genomic_DNA"/>
</dbReference>
<dbReference type="Gene3D" id="2.60.200.20">
    <property type="match status" value="1"/>
</dbReference>
<sequence length="578" mass="58932">MKCPSCGHTNDGSNRFCEYCGARLDPAMNQEATQVGAVPNLHTDQSYDAPTMFVPADQAPPAPPAQAEPAASSLNCRECGYINQPGDRYCDQCGASLEAPAVAVGVDVAPVATPVPSASEAVTPPDGVPAVQVAEPSLAELTNVAPDEELPTVPIEDQQPFSAPSNESEPVVAATEEPVAAPIIEAEAVAAKEEPFDSPVAEAAPVLIAPEEPRYEDEPVVAASQEPAVDAAPAIDAAPTVDAEAVAAERTALEAAIIEQEDNLAMFEQMSARYAGRALPAHIAAGIEETKTSLAEAQAALAAFDQAQAAAQAAAEAAAEAAQAAALPDPAEVERLETAIAEHQDNLAMFEQMSARYAGRALPAHIAAGLEESKHALAEAEAELAALLGGSPAAPAAPPIPAAPVNTYDAPTVAAAAPSEPAPAAVAPAEPVAVPAPAVEATPAWAAPTPAAPEPAPAWSAPAAVAPATPVTPHLVVAGSQVVLNLPTNKQVYVIGREDPISGIYPEVDLTNHGGEGGGVSRQHARLHNTGGNWTLEDLNSTNYSKVNGQKLAPHAPAPVNHGDQLQFGKVVVTLHLH</sequence>
<reference evidence="6 7" key="1">
    <citation type="submission" date="2015-07" db="EMBL/GenBank/DDBJ databases">
        <title>Whole genome sequence of Herpetosiphon geysericola DSM 7119.</title>
        <authorList>
            <person name="Hemp J."/>
            <person name="Ward L.M."/>
            <person name="Pace L.A."/>
            <person name="Fischer W.W."/>
        </authorList>
    </citation>
    <scope>NUCLEOTIDE SEQUENCE [LARGE SCALE GENOMIC DNA]</scope>
    <source>
        <strain evidence="6 7">DSM 7119</strain>
    </source>
</reference>
<dbReference type="InterPro" id="IPR001876">
    <property type="entry name" value="Znf_RanBP2"/>
</dbReference>
<keyword evidence="3" id="KW-0862">Zinc</keyword>
<dbReference type="OrthoDB" id="154534at2"/>
<dbReference type="AlphaFoldDB" id="A0A0P6Y7T3"/>
<dbReference type="Proteomes" id="UP000050277">
    <property type="component" value="Unassembled WGS sequence"/>
</dbReference>
<protein>
    <recommendedName>
        <fullName evidence="5">FHA domain-containing protein</fullName>
    </recommendedName>
</protein>